<dbReference type="AlphaFoldDB" id="A0A7S3VSB7"/>
<sequence length="111" mass="12722">MEKRICRQWNTHDINEGKLGQSFLRPTVIRNAVVLTCGSSFLINPSSPEFHVATQFLKAKLPKQKGGGSDIGWNFFKFIIDKRGNPTRLFPQTYDVARVEQEVYRLLTLPL</sequence>
<gene>
    <name evidence="1" type="ORF">DTER00134_LOCUS17651</name>
</gene>
<dbReference type="SUPFAM" id="SSF52833">
    <property type="entry name" value="Thioredoxin-like"/>
    <property type="match status" value="1"/>
</dbReference>
<dbReference type="EMBL" id="HBIP01029212">
    <property type="protein sequence ID" value="CAE0502578.1"/>
    <property type="molecule type" value="Transcribed_RNA"/>
</dbReference>
<proteinExistence type="predicted"/>
<reference evidence="1" key="1">
    <citation type="submission" date="2021-01" db="EMBL/GenBank/DDBJ databases">
        <authorList>
            <person name="Corre E."/>
            <person name="Pelletier E."/>
            <person name="Niang G."/>
            <person name="Scheremetjew M."/>
            <person name="Finn R."/>
            <person name="Kale V."/>
            <person name="Holt S."/>
            <person name="Cochrane G."/>
            <person name="Meng A."/>
            <person name="Brown T."/>
            <person name="Cohen L."/>
        </authorList>
    </citation>
    <scope>NUCLEOTIDE SEQUENCE</scope>
    <source>
        <strain evidence="1">CCMP1320</strain>
    </source>
</reference>
<evidence type="ECO:0000313" key="1">
    <source>
        <dbReference type="EMBL" id="CAE0502578.1"/>
    </source>
</evidence>
<name>A0A7S3VSB7_DUNTE</name>
<organism evidence="1">
    <name type="scientific">Dunaliella tertiolecta</name>
    <name type="common">Green alga</name>
    <dbReference type="NCBI Taxonomy" id="3047"/>
    <lineage>
        <taxon>Eukaryota</taxon>
        <taxon>Viridiplantae</taxon>
        <taxon>Chlorophyta</taxon>
        <taxon>core chlorophytes</taxon>
        <taxon>Chlorophyceae</taxon>
        <taxon>CS clade</taxon>
        <taxon>Chlamydomonadales</taxon>
        <taxon>Dunaliellaceae</taxon>
        <taxon>Dunaliella</taxon>
    </lineage>
</organism>
<protein>
    <recommendedName>
        <fullName evidence="2">Glutathione peroxidase</fullName>
    </recommendedName>
</protein>
<dbReference type="InterPro" id="IPR036249">
    <property type="entry name" value="Thioredoxin-like_sf"/>
</dbReference>
<accession>A0A7S3VSB7</accession>
<dbReference type="Gene3D" id="3.40.30.10">
    <property type="entry name" value="Glutaredoxin"/>
    <property type="match status" value="1"/>
</dbReference>
<evidence type="ECO:0008006" key="2">
    <source>
        <dbReference type="Google" id="ProtNLM"/>
    </source>
</evidence>